<protein>
    <submittedName>
        <fullName evidence="2">Uncharacterized protein</fullName>
    </submittedName>
</protein>
<keyword evidence="1" id="KW-0472">Membrane</keyword>
<sequence length="168" mass="17783">MVHRTGARAARSGRRSRGHAVVRGAFSLSLGWLLLLALWLAPVLGQMHRAYHASGPRAVPTAGLQASFASPPTAGLAVSAPWRAPERGHSAKAEGPGAQSWLERLFAAHTSDADCLVFDQLSPDSAATQWVMPDAALPPLRFVAWWLDAALVATTAAPCQARAPPVLR</sequence>
<name>A0ABT5MIL2_9BURK</name>
<dbReference type="RefSeq" id="WP_273926687.1">
    <property type="nucleotide sequence ID" value="NZ_JAQSIO010000003.1"/>
</dbReference>
<keyword evidence="3" id="KW-1185">Reference proteome</keyword>
<evidence type="ECO:0000313" key="3">
    <source>
        <dbReference type="Proteomes" id="UP001528672"/>
    </source>
</evidence>
<comment type="caution">
    <text evidence="2">The sequence shown here is derived from an EMBL/GenBank/DDBJ whole genome shotgun (WGS) entry which is preliminary data.</text>
</comment>
<feature type="transmembrane region" description="Helical" evidence="1">
    <location>
        <begin position="20"/>
        <end position="41"/>
    </location>
</feature>
<evidence type="ECO:0000256" key="1">
    <source>
        <dbReference type="SAM" id="Phobius"/>
    </source>
</evidence>
<dbReference type="EMBL" id="JAQSIO010000003">
    <property type="protein sequence ID" value="MDD0815025.1"/>
    <property type="molecule type" value="Genomic_DNA"/>
</dbReference>
<gene>
    <name evidence="2" type="ORF">PSQ39_10320</name>
</gene>
<proteinExistence type="predicted"/>
<keyword evidence="1" id="KW-0812">Transmembrane</keyword>
<keyword evidence="1" id="KW-1133">Transmembrane helix</keyword>
<evidence type="ECO:0000313" key="2">
    <source>
        <dbReference type="EMBL" id="MDD0815025.1"/>
    </source>
</evidence>
<accession>A0ABT5MIL2</accession>
<reference evidence="2 3" key="1">
    <citation type="submission" date="2023-02" db="EMBL/GenBank/DDBJ databases">
        <title>Bacterial whole genome sequence for Curvibacter sp. HBC28.</title>
        <authorList>
            <person name="Le V."/>
            <person name="Ko S.-R."/>
            <person name="Ahn C.-Y."/>
            <person name="Oh H.-M."/>
        </authorList>
    </citation>
    <scope>NUCLEOTIDE SEQUENCE [LARGE SCALE GENOMIC DNA]</scope>
    <source>
        <strain evidence="2 3">HBC28</strain>
    </source>
</reference>
<organism evidence="2 3">
    <name type="scientific">Curvibacter microcysteis</name>
    <dbReference type="NCBI Taxonomy" id="3026419"/>
    <lineage>
        <taxon>Bacteria</taxon>
        <taxon>Pseudomonadati</taxon>
        <taxon>Pseudomonadota</taxon>
        <taxon>Betaproteobacteria</taxon>
        <taxon>Burkholderiales</taxon>
        <taxon>Comamonadaceae</taxon>
        <taxon>Curvibacter</taxon>
    </lineage>
</organism>
<dbReference type="Proteomes" id="UP001528672">
    <property type="component" value="Unassembled WGS sequence"/>
</dbReference>